<reference evidence="1" key="2">
    <citation type="submission" date="2022-01" db="EMBL/GenBank/DDBJ databases">
        <authorList>
            <person name="Yamashiro T."/>
            <person name="Shiraishi A."/>
            <person name="Satake H."/>
            <person name="Nakayama K."/>
        </authorList>
    </citation>
    <scope>NUCLEOTIDE SEQUENCE</scope>
</reference>
<protein>
    <submittedName>
        <fullName evidence="1">Uncharacterized protein</fullName>
    </submittedName>
</protein>
<proteinExistence type="predicted"/>
<evidence type="ECO:0000313" key="1">
    <source>
        <dbReference type="EMBL" id="GJS84020.1"/>
    </source>
</evidence>
<keyword evidence="2" id="KW-1185">Reference proteome</keyword>
<name>A0ABQ4Z2J3_9ASTR</name>
<accession>A0ABQ4Z2J3</accession>
<organism evidence="1 2">
    <name type="scientific">Tanacetum coccineum</name>
    <dbReference type="NCBI Taxonomy" id="301880"/>
    <lineage>
        <taxon>Eukaryota</taxon>
        <taxon>Viridiplantae</taxon>
        <taxon>Streptophyta</taxon>
        <taxon>Embryophyta</taxon>
        <taxon>Tracheophyta</taxon>
        <taxon>Spermatophyta</taxon>
        <taxon>Magnoliopsida</taxon>
        <taxon>eudicotyledons</taxon>
        <taxon>Gunneridae</taxon>
        <taxon>Pentapetalae</taxon>
        <taxon>asterids</taxon>
        <taxon>campanulids</taxon>
        <taxon>Asterales</taxon>
        <taxon>Asteraceae</taxon>
        <taxon>Asteroideae</taxon>
        <taxon>Anthemideae</taxon>
        <taxon>Anthemidinae</taxon>
        <taxon>Tanacetum</taxon>
    </lineage>
</organism>
<reference evidence="1" key="1">
    <citation type="journal article" date="2022" name="Int. J. Mol. Sci.">
        <title>Draft Genome of Tanacetum Coccineum: Genomic Comparison of Closely Related Tanacetum-Family Plants.</title>
        <authorList>
            <person name="Yamashiro T."/>
            <person name="Shiraishi A."/>
            <person name="Nakayama K."/>
            <person name="Satake H."/>
        </authorList>
    </citation>
    <scope>NUCLEOTIDE SEQUENCE</scope>
</reference>
<comment type="caution">
    <text evidence="1">The sequence shown here is derived from an EMBL/GenBank/DDBJ whole genome shotgun (WGS) entry which is preliminary data.</text>
</comment>
<sequence>MESEIGPGLQFPFELVEDTAEPFSFKGVLSNSLKFFLVSNQGVFKVESKFRHEQYKALGTGCNNSSNIVLTDLDYESEFEQQEVVKTVFGASRLLAGRQRCPLTPRCHD</sequence>
<dbReference type="Proteomes" id="UP001151760">
    <property type="component" value="Unassembled WGS sequence"/>
</dbReference>
<dbReference type="EMBL" id="BQNB010010943">
    <property type="protein sequence ID" value="GJS84020.1"/>
    <property type="molecule type" value="Genomic_DNA"/>
</dbReference>
<gene>
    <name evidence="1" type="ORF">Tco_0750561</name>
</gene>
<evidence type="ECO:0000313" key="2">
    <source>
        <dbReference type="Proteomes" id="UP001151760"/>
    </source>
</evidence>